<evidence type="ECO:0000313" key="4">
    <source>
        <dbReference type="EMBL" id="MDA0161137.1"/>
    </source>
</evidence>
<dbReference type="InterPro" id="IPR036594">
    <property type="entry name" value="Meth_synthase_dom"/>
</dbReference>
<name>A0A9X3MT45_9ACTN</name>
<dbReference type="AlphaFoldDB" id="A0A9X3MT45"/>
<dbReference type="RefSeq" id="WP_270040315.1">
    <property type="nucleotide sequence ID" value="NZ_JAPDOD010000009.1"/>
</dbReference>
<dbReference type="Pfam" id="PF02607">
    <property type="entry name" value="B12-binding_2"/>
    <property type="match status" value="1"/>
</dbReference>
<dbReference type="InterPro" id="IPR036724">
    <property type="entry name" value="Cobalamin-bd_sf"/>
</dbReference>
<dbReference type="GO" id="GO:0046872">
    <property type="term" value="F:metal ion binding"/>
    <property type="evidence" value="ECO:0007669"/>
    <property type="project" value="UniProtKB-KW"/>
</dbReference>
<dbReference type="InterPro" id="IPR006158">
    <property type="entry name" value="Cobalamin-bd"/>
</dbReference>
<dbReference type="GO" id="GO:0050667">
    <property type="term" value="P:homocysteine metabolic process"/>
    <property type="evidence" value="ECO:0007669"/>
    <property type="project" value="TreeGrafter"/>
</dbReference>
<dbReference type="CDD" id="cd02065">
    <property type="entry name" value="B12-binding_like"/>
    <property type="match status" value="1"/>
</dbReference>
<dbReference type="SUPFAM" id="SSF52242">
    <property type="entry name" value="Cobalamin (vitamin B12)-binding domain"/>
    <property type="match status" value="1"/>
</dbReference>
<dbReference type="InterPro" id="IPR050554">
    <property type="entry name" value="Met_Synthase/Corrinoid"/>
</dbReference>
<dbReference type="GO" id="GO:0046653">
    <property type="term" value="P:tetrahydrofolate metabolic process"/>
    <property type="evidence" value="ECO:0007669"/>
    <property type="project" value="TreeGrafter"/>
</dbReference>
<dbReference type="Gene3D" id="1.10.1240.10">
    <property type="entry name" value="Methionine synthase domain"/>
    <property type="match status" value="1"/>
</dbReference>
<evidence type="ECO:0000313" key="5">
    <source>
        <dbReference type="Proteomes" id="UP001149140"/>
    </source>
</evidence>
<feature type="domain" description="B12-binding" evidence="3">
    <location>
        <begin position="85"/>
        <end position="206"/>
    </location>
</feature>
<sequence length="206" mass="21746">MVELRQRYVDALVAGDQAAAVRLVEDSDADVRSLYLDVLQPALYEIGHRWEEAEISVAQEHLATATTQSLMARLAERFVGGTRRGRKVLIACADGELHSIGVRMIADFLDADGWDVLFVGALSPSAAVADLARAQAVDVVALSAALPARVPELVNAVRVLRALEPPPVIAVGGQAFAGDATRALETGADLFAADAAAFAGQLATRF</sequence>
<accession>A0A9X3MT45</accession>
<dbReference type="GO" id="GO:0005829">
    <property type="term" value="C:cytosol"/>
    <property type="evidence" value="ECO:0007669"/>
    <property type="project" value="TreeGrafter"/>
</dbReference>
<evidence type="ECO:0000259" key="3">
    <source>
        <dbReference type="PROSITE" id="PS51332"/>
    </source>
</evidence>
<dbReference type="Proteomes" id="UP001149140">
    <property type="component" value="Unassembled WGS sequence"/>
</dbReference>
<evidence type="ECO:0000256" key="1">
    <source>
        <dbReference type="ARBA" id="ARBA00022723"/>
    </source>
</evidence>
<comment type="caution">
    <text evidence="4">The sequence shown here is derived from an EMBL/GenBank/DDBJ whole genome shotgun (WGS) entry which is preliminary data.</text>
</comment>
<dbReference type="InterPro" id="IPR003759">
    <property type="entry name" value="Cbl-bd_cap"/>
</dbReference>
<dbReference type="Gene3D" id="3.40.50.280">
    <property type="entry name" value="Cobalamin-binding domain"/>
    <property type="match status" value="1"/>
</dbReference>
<dbReference type="GO" id="GO:0031419">
    <property type="term" value="F:cobalamin binding"/>
    <property type="evidence" value="ECO:0007669"/>
    <property type="project" value="InterPro"/>
</dbReference>
<dbReference type="GO" id="GO:0008705">
    <property type="term" value="F:methionine synthase activity"/>
    <property type="evidence" value="ECO:0007669"/>
    <property type="project" value="TreeGrafter"/>
</dbReference>
<protein>
    <submittedName>
        <fullName evidence="4">Cobalamin-dependent protein</fullName>
    </submittedName>
</protein>
<keyword evidence="1" id="KW-0479">Metal-binding</keyword>
<evidence type="ECO:0000256" key="2">
    <source>
        <dbReference type="ARBA" id="ARBA00023285"/>
    </source>
</evidence>
<reference evidence="4" key="1">
    <citation type="submission" date="2022-10" db="EMBL/GenBank/DDBJ databases">
        <title>The WGS of Solirubrobacter ginsenosidimutans DSM 21036.</title>
        <authorList>
            <person name="Jiang Z."/>
        </authorList>
    </citation>
    <scope>NUCLEOTIDE SEQUENCE</scope>
    <source>
        <strain evidence="4">DSM 21036</strain>
    </source>
</reference>
<dbReference type="PANTHER" id="PTHR45833:SF1">
    <property type="entry name" value="METHIONINE SYNTHASE"/>
    <property type="match status" value="1"/>
</dbReference>
<gene>
    <name evidence="4" type="ORF">OM076_12740</name>
</gene>
<dbReference type="Pfam" id="PF02310">
    <property type="entry name" value="B12-binding"/>
    <property type="match status" value="1"/>
</dbReference>
<keyword evidence="5" id="KW-1185">Reference proteome</keyword>
<organism evidence="4 5">
    <name type="scientific">Solirubrobacter ginsenosidimutans</name>
    <dbReference type="NCBI Taxonomy" id="490573"/>
    <lineage>
        <taxon>Bacteria</taxon>
        <taxon>Bacillati</taxon>
        <taxon>Actinomycetota</taxon>
        <taxon>Thermoleophilia</taxon>
        <taxon>Solirubrobacterales</taxon>
        <taxon>Solirubrobacteraceae</taxon>
        <taxon>Solirubrobacter</taxon>
    </lineage>
</organism>
<keyword evidence="2" id="KW-0170">Cobalt</keyword>
<dbReference type="EMBL" id="JAPDOD010000009">
    <property type="protein sequence ID" value="MDA0161137.1"/>
    <property type="molecule type" value="Genomic_DNA"/>
</dbReference>
<dbReference type="PROSITE" id="PS51332">
    <property type="entry name" value="B12_BINDING"/>
    <property type="match status" value="1"/>
</dbReference>
<dbReference type="PANTHER" id="PTHR45833">
    <property type="entry name" value="METHIONINE SYNTHASE"/>
    <property type="match status" value="1"/>
</dbReference>
<proteinExistence type="predicted"/>